<dbReference type="SUPFAM" id="SSF51905">
    <property type="entry name" value="FAD/NAD(P)-binding domain"/>
    <property type="match status" value="1"/>
</dbReference>
<dbReference type="Gene3D" id="3.30.70.1400">
    <property type="entry name" value="Aminomethyltransferase beta-barrel domains"/>
    <property type="match status" value="1"/>
</dbReference>
<dbReference type="PANTHER" id="PTHR43757">
    <property type="entry name" value="AMINOMETHYLTRANSFERASE"/>
    <property type="match status" value="1"/>
</dbReference>
<dbReference type="InterPro" id="IPR036188">
    <property type="entry name" value="FAD/NAD-bd_sf"/>
</dbReference>
<dbReference type="Gene3D" id="3.30.9.10">
    <property type="entry name" value="D-Amino Acid Oxidase, subunit A, domain 2"/>
    <property type="match status" value="1"/>
</dbReference>
<proteinExistence type="inferred from homology"/>
<dbReference type="OrthoDB" id="429143at2759"/>
<dbReference type="EMBL" id="CAJPEV010000038">
    <property type="protein sequence ID" value="CAG0879333.1"/>
    <property type="molecule type" value="Genomic_DNA"/>
</dbReference>
<dbReference type="PANTHER" id="PTHR43757:SF15">
    <property type="entry name" value="PYRUVATE DEHYDROGENASE PHOSPHATASE REGULATORY SUBUNIT, MITOCHONDRIAL-LIKE"/>
    <property type="match status" value="1"/>
</dbReference>
<evidence type="ECO:0000256" key="1">
    <source>
        <dbReference type="ARBA" id="ARBA00008609"/>
    </source>
</evidence>
<accession>A0A7R8X453</accession>
<sequence length="907" mass="101438">MHQALNILKTFNSMLGNHSPFPASGYTVLPESARVVICGGGVTGCSIAYYLAECGWAGETIVLDMGKLGEGTKWRGSGLIGTFKSSGVESKLVNDSIQLYKSLEENGYKTGWKQVGSLLLARTRDRVTDFKRLKALSVARDIECELISPEKAQEMCPLIQVKDLLGALRLPEDGVADPHLLCTSLASTASVKGVRFIENCTVEGIETANGRVKCVKTNKGTVETQYFVNVAGLWARGIGQLSHPPVKVPIHPCEHYYLYTEPIEGLDSHLPVVRDLDGNVYFRERDGRFLGGAFEKLAKPCFPDGVIPQKFSDLLGEDWDHFHPLLMELLHRVPSLGGAILHKLLNGPEGFSVDGKFILGQVPEIQNYFVAAGMKSAAISAAGGIGQLIANWIVHGDPGMDVNELDITRFLGLHNNPRYLWERMKEVPGWHYRVNFPWREFERSRCLRMSPIFLKLKAAGGVFQQVMGYERACYFDPQGITLPPQGPTGYLPEGTIYDWESSLRIARTETFGKPPWFDLVHGEYLACRERVGICDFSSFTKLELWLAFITGWEKNLLQSNGTEVVDALQYLCSNNVDIPVGRIVHTGMQNAQGGYENDCSVARIARNRYMLIAPTIQQVRSQAWIQRHLPTDGTVSMRDITSMFTALCVMGPMARHLLSDITDVNLSPKTFPFFTFKEIDIGLASEIRAMNLTHTGELGWVLYIPNEYALHVYNCLIEAGKEYGVQNCGYYAMRTLRIEKFYTFWGQDLDTATTPLECGRAFRVYLDKDFIGREALLKQKEEGVKRMLVQLVVENHDVEYDLLPWGGEPIYRDNRFVGQVTTACYGFSMEQPVCVGFIQNPDAEGHPQHVTPEYVNSGDFEIDIAGMRYPTKVNLHSPSLPTKFPEPIKGRYVATQPEMPMSANARS</sequence>
<comment type="similarity">
    <text evidence="1">Belongs to the GcvT family.</text>
</comment>
<dbReference type="Proteomes" id="UP000677054">
    <property type="component" value="Unassembled WGS sequence"/>
</dbReference>
<feature type="domain" description="FAD dependent oxidoreductase central" evidence="5">
    <location>
        <begin position="395"/>
        <end position="450"/>
    </location>
</feature>
<dbReference type="InterPro" id="IPR006076">
    <property type="entry name" value="FAD-dep_OxRdtase"/>
</dbReference>
<feature type="domain" description="FAD dependent oxidoreductase" evidence="2">
    <location>
        <begin position="34"/>
        <end position="392"/>
    </location>
</feature>
<keyword evidence="7" id="KW-1185">Reference proteome</keyword>
<evidence type="ECO:0000259" key="5">
    <source>
        <dbReference type="Pfam" id="PF16350"/>
    </source>
</evidence>
<evidence type="ECO:0000313" key="6">
    <source>
        <dbReference type="EMBL" id="CAD7240518.1"/>
    </source>
</evidence>
<gene>
    <name evidence="6" type="ORF">DSTB1V02_LOCUS539</name>
</gene>
<dbReference type="Pfam" id="PF01571">
    <property type="entry name" value="GCV_T"/>
    <property type="match status" value="1"/>
</dbReference>
<dbReference type="InterPro" id="IPR032503">
    <property type="entry name" value="FAO_M"/>
</dbReference>
<dbReference type="InterPro" id="IPR029043">
    <property type="entry name" value="GcvT/YgfZ_C"/>
</dbReference>
<dbReference type="Gene3D" id="2.40.30.110">
    <property type="entry name" value="Aminomethyltransferase beta-barrel domains"/>
    <property type="match status" value="1"/>
</dbReference>
<feature type="domain" description="GCVT N-terminal" evidence="3">
    <location>
        <begin position="455"/>
        <end position="768"/>
    </location>
</feature>
<evidence type="ECO:0008006" key="8">
    <source>
        <dbReference type="Google" id="ProtNLM"/>
    </source>
</evidence>
<dbReference type="InterPro" id="IPR013977">
    <property type="entry name" value="GcvT_C"/>
</dbReference>
<dbReference type="Pfam" id="PF16350">
    <property type="entry name" value="FAO_M"/>
    <property type="match status" value="1"/>
</dbReference>
<dbReference type="Gene3D" id="3.30.1360.120">
    <property type="entry name" value="Probable tRNA modification gtpase trme, domain 1"/>
    <property type="match status" value="1"/>
</dbReference>
<reference evidence="6" key="1">
    <citation type="submission" date="2020-11" db="EMBL/GenBank/DDBJ databases">
        <authorList>
            <person name="Tran Van P."/>
        </authorList>
    </citation>
    <scope>NUCLEOTIDE SEQUENCE</scope>
</reference>
<dbReference type="EMBL" id="LR899555">
    <property type="protein sequence ID" value="CAD7240518.1"/>
    <property type="molecule type" value="Genomic_DNA"/>
</dbReference>
<protein>
    <recommendedName>
        <fullName evidence="8">Pyruvate dehydrogenase phosphatase regulatory subunit, mitochondrial</fullName>
    </recommendedName>
</protein>
<evidence type="ECO:0000259" key="4">
    <source>
        <dbReference type="Pfam" id="PF08669"/>
    </source>
</evidence>
<dbReference type="Pfam" id="PF01266">
    <property type="entry name" value="DAO"/>
    <property type="match status" value="1"/>
</dbReference>
<dbReference type="Pfam" id="PF08669">
    <property type="entry name" value="GCV_T_C"/>
    <property type="match status" value="1"/>
</dbReference>
<dbReference type="AlphaFoldDB" id="A0A7R8X453"/>
<dbReference type="Gene3D" id="3.50.50.60">
    <property type="entry name" value="FAD/NAD(P)-binding domain"/>
    <property type="match status" value="1"/>
</dbReference>
<dbReference type="InterPro" id="IPR027266">
    <property type="entry name" value="TrmE/GcvT-like"/>
</dbReference>
<evidence type="ECO:0000313" key="7">
    <source>
        <dbReference type="Proteomes" id="UP000677054"/>
    </source>
</evidence>
<dbReference type="InterPro" id="IPR028896">
    <property type="entry name" value="GcvT/YgfZ/DmdA"/>
</dbReference>
<name>A0A7R8X453_9CRUS</name>
<evidence type="ECO:0000259" key="2">
    <source>
        <dbReference type="Pfam" id="PF01266"/>
    </source>
</evidence>
<dbReference type="SUPFAM" id="SSF54373">
    <property type="entry name" value="FAD-linked reductases, C-terminal domain"/>
    <property type="match status" value="1"/>
</dbReference>
<dbReference type="SUPFAM" id="SSF101790">
    <property type="entry name" value="Aminomethyltransferase beta-barrel domain"/>
    <property type="match status" value="1"/>
</dbReference>
<dbReference type="FunFam" id="3.30.70.1400:FF:000003">
    <property type="entry name" value="Pyruvate dehydrogenase phosphatase regulatory subunit"/>
    <property type="match status" value="1"/>
</dbReference>
<organism evidence="6">
    <name type="scientific">Darwinula stevensoni</name>
    <dbReference type="NCBI Taxonomy" id="69355"/>
    <lineage>
        <taxon>Eukaryota</taxon>
        <taxon>Metazoa</taxon>
        <taxon>Ecdysozoa</taxon>
        <taxon>Arthropoda</taxon>
        <taxon>Crustacea</taxon>
        <taxon>Oligostraca</taxon>
        <taxon>Ostracoda</taxon>
        <taxon>Podocopa</taxon>
        <taxon>Podocopida</taxon>
        <taxon>Darwinulocopina</taxon>
        <taxon>Darwinuloidea</taxon>
        <taxon>Darwinulidae</taxon>
        <taxon>Darwinula</taxon>
    </lineage>
</organism>
<dbReference type="InterPro" id="IPR006222">
    <property type="entry name" value="GCVT_N"/>
</dbReference>
<evidence type="ECO:0000259" key="3">
    <source>
        <dbReference type="Pfam" id="PF01571"/>
    </source>
</evidence>
<dbReference type="SUPFAM" id="SSF103025">
    <property type="entry name" value="Folate-binding domain"/>
    <property type="match status" value="1"/>
</dbReference>
<dbReference type="GO" id="GO:0005739">
    <property type="term" value="C:mitochondrion"/>
    <property type="evidence" value="ECO:0007669"/>
    <property type="project" value="TreeGrafter"/>
</dbReference>
<feature type="domain" description="Aminomethyltransferase C-terminal" evidence="4">
    <location>
        <begin position="786"/>
        <end position="873"/>
    </location>
</feature>